<dbReference type="InterPro" id="IPR001487">
    <property type="entry name" value="Bromodomain"/>
</dbReference>
<organism evidence="5 6">
    <name type="scientific">Powellomyces hirtus</name>
    <dbReference type="NCBI Taxonomy" id="109895"/>
    <lineage>
        <taxon>Eukaryota</taxon>
        <taxon>Fungi</taxon>
        <taxon>Fungi incertae sedis</taxon>
        <taxon>Chytridiomycota</taxon>
        <taxon>Chytridiomycota incertae sedis</taxon>
        <taxon>Chytridiomycetes</taxon>
        <taxon>Spizellomycetales</taxon>
        <taxon>Powellomycetaceae</taxon>
        <taxon>Powellomyces</taxon>
    </lineage>
</organism>
<evidence type="ECO:0000313" key="5">
    <source>
        <dbReference type="EMBL" id="TPX55231.1"/>
    </source>
</evidence>
<dbReference type="PANTHER" id="PTHR22881:SF27">
    <property type="entry name" value="BROMODOMAIN CONTAINING 7_9"/>
    <property type="match status" value="1"/>
</dbReference>
<evidence type="ECO:0000256" key="3">
    <source>
        <dbReference type="SAM" id="MobiDB-lite"/>
    </source>
</evidence>
<comment type="caution">
    <text evidence="5">The sequence shown here is derived from an EMBL/GenBank/DDBJ whole genome shotgun (WGS) entry which is preliminary data.</text>
</comment>
<feature type="compositionally biased region" description="Acidic residues" evidence="3">
    <location>
        <begin position="99"/>
        <end position="112"/>
    </location>
</feature>
<dbReference type="PRINTS" id="PR00503">
    <property type="entry name" value="BROMODOMAIN"/>
</dbReference>
<dbReference type="AlphaFoldDB" id="A0A507DUT7"/>
<dbReference type="Gene3D" id="1.20.920.10">
    <property type="entry name" value="Bromodomain-like"/>
    <property type="match status" value="1"/>
</dbReference>
<name>A0A507DUT7_9FUNG</name>
<keyword evidence="6" id="KW-1185">Reference proteome</keyword>
<feature type="compositionally biased region" description="Low complexity" evidence="3">
    <location>
        <begin position="16"/>
        <end position="33"/>
    </location>
</feature>
<dbReference type="InterPro" id="IPR036427">
    <property type="entry name" value="Bromodomain-like_sf"/>
</dbReference>
<accession>A0A507DUT7</accession>
<dbReference type="GO" id="GO:0006325">
    <property type="term" value="P:chromatin organization"/>
    <property type="evidence" value="ECO:0007669"/>
    <property type="project" value="UniProtKB-ARBA"/>
</dbReference>
<evidence type="ECO:0000313" key="6">
    <source>
        <dbReference type="Proteomes" id="UP000318582"/>
    </source>
</evidence>
<dbReference type="Pfam" id="PF00439">
    <property type="entry name" value="Bromodomain"/>
    <property type="match status" value="1"/>
</dbReference>
<feature type="domain" description="Bromo" evidence="4">
    <location>
        <begin position="298"/>
        <end position="370"/>
    </location>
</feature>
<feature type="compositionally biased region" description="Basic and acidic residues" evidence="3">
    <location>
        <begin position="148"/>
        <end position="159"/>
    </location>
</feature>
<dbReference type="Proteomes" id="UP000318582">
    <property type="component" value="Unassembled WGS sequence"/>
</dbReference>
<evidence type="ECO:0000256" key="2">
    <source>
        <dbReference type="PROSITE-ProRule" id="PRU00035"/>
    </source>
</evidence>
<feature type="compositionally biased region" description="Basic and acidic residues" evidence="3">
    <location>
        <begin position="34"/>
        <end position="43"/>
    </location>
</feature>
<feature type="compositionally biased region" description="Polar residues" evidence="3">
    <location>
        <begin position="738"/>
        <end position="749"/>
    </location>
</feature>
<dbReference type="SUPFAM" id="SSF47370">
    <property type="entry name" value="Bromodomain"/>
    <property type="match status" value="1"/>
</dbReference>
<feature type="region of interest" description="Disordered" evidence="3">
    <location>
        <begin position="1"/>
        <end position="281"/>
    </location>
</feature>
<feature type="compositionally biased region" description="Low complexity" evidence="3">
    <location>
        <begin position="117"/>
        <end position="129"/>
    </location>
</feature>
<dbReference type="GO" id="GO:0006357">
    <property type="term" value="P:regulation of transcription by RNA polymerase II"/>
    <property type="evidence" value="ECO:0007669"/>
    <property type="project" value="TreeGrafter"/>
</dbReference>
<sequence length="770" mass="85286">MAGPDQPRIKLSLKFGANNPKSASSSPQSAQGQEKQHFRHDSPNPRQPRAKPAPQTASGRKGMSALEAAQAFGAPIPLRKPAGNSSHGIGHAFNHQDDDQVEDDLVVDDNDLEPSLPATSTEPTSAESSGRIKLLFGLNKVSISASPTRREEALPKEDTYSDASSDDAMMIDIDEGIDDLARPSSGGGKRRPSDHTRSNTSSTVKRVKVEADIDMSDDAQSNLDQPNDVFDSSTGKMEQVDLDGADPTDSQALRHPRKAKSRGKGFTTKRRPSDGKGVWKPRKKSLHTILSKLIAAFKQKDHYGFFLEPVDTSIVADYMTVITEPMDLGTMDKKVKRRVYKSCAEFKQQRDFLLVTANAKTYNSPDTVYYKSAEKLEAYGNRYIAREEPNIETEQDRAESRSSKTVAMNGVSDLRRIDGKKKPKRIKQTEELDSRLKRQFMPDGTIRKDSSWHEPMVSSYEQHLGRFSFHRHHSWTRTDPSTIPHGIHDYGPYHYRESPTASLNPILLRNAFGDAEGQAYVRSLERFTEGLPPIVKARSEKTMNHVTRGAYAVIQKTRETLVAQKGPGKKQAGPVIVPTDWGAVDVAKQIHHLATEVDRIIKAAEIEMYRREGVDIVPLLCPASLGAQDKDLAEELETNNMLLLLEKNCRDLEEWSGKQMSRLTGKSQHPYEEESSLAERVRRRLLQLVQKAPPSEFENATGLPSLETIRSMYQIVGTSGSPRPPPVVSIPSTPLTSGSNPTVINTSHAQPYLPSGNPIRAPSNQPTTPG</sequence>
<evidence type="ECO:0000259" key="4">
    <source>
        <dbReference type="PROSITE" id="PS50014"/>
    </source>
</evidence>
<dbReference type="EMBL" id="QEAQ01000120">
    <property type="protein sequence ID" value="TPX55231.1"/>
    <property type="molecule type" value="Genomic_DNA"/>
</dbReference>
<dbReference type="SMART" id="SM00297">
    <property type="entry name" value="BROMO"/>
    <property type="match status" value="1"/>
</dbReference>
<protein>
    <recommendedName>
        <fullName evidence="4">Bromo domain-containing protein</fullName>
    </recommendedName>
</protein>
<feature type="compositionally biased region" description="Low complexity" evidence="3">
    <location>
        <begin position="161"/>
        <end position="171"/>
    </location>
</feature>
<reference evidence="5 6" key="1">
    <citation type="journal article" date="2019" name="Sci. Rep.">
        <title>Comparative genomics of chytrid fungi reveal insights into the obligate biotrophic and pathogenic lifestyle of Synchytrium endobioticum.</title>
        <authorList>
            <person name="van de Vossenberg B.T.L.H."/>
            <person name="Warris S."/>
            <person name="Nguyen H.D.T."/>
            <person name="van Gent-Pelzer M.P.E."/>
            <person name="Joly D.L."/>
            <person name="van de Geest H.C."/>
            <person name="Bonants P.J.M."/>
            <person name="Smith D.S."/>
            <person name="Levesque C.A."/>
            <person name="van der Lee T.A.J."/>
        </authorList>
    </citation>
    <scope>NUCLEOTIDE SEQUENCE [LARGE SCALE GENOMIC DNA]</scope>
    <source>
        <strain evidence="5 6">CBS 809.83</strain>
    </source>
</reference>
<feature type="region of interest" description="Disordered" evidence="3">
    <location>
        <begin position="716"/>
        <end position="770"/>
    </location>
</feature>
<feature type="compositionally biased region" description="Basic residues" evidence="3">
    <location>
        <begin position="254"/>
        <end position="270"/>
    </location>
</feature>
<gene>
    <name evidence="5" type="ORF">PhCBS80983_g05504</name>
</gene>
<proteinExistence type="predicted"/>
<evidence type="ECO:0000256" key="1">
    <source>
        <dbReference type="ARBA" id="ARBA00023117"/>
    </source>
</evidence>
<dbReference type="STRING" id="109895.A0A507DUT7"/>
<dbReference type="PROSITE" id="PS50014">
    <property type="entry name" value="BROMODOMAIN_2"/>
    <property type="match status" value="1"/>
</dbReference>
<dbReference type="GO" id="GO:0005634">
    <property type="term" value="C:nucleus"/>
    <property type="evidence" value="ECO:0007669"/>
    <property type="project" value="TreeGrafter"/>
</dbReference>
<keyword evidence="1 2" id="KW-0103">Bromodomain</keyword>
<dbReference type="InterPro" id="IPR051831">
    <property type="entry name" value="Bromodomain_contain_prot"/>
</dbReference>
<dbReference type="PANTHER" id="PTHR22881">
    <property type="entry name" value="BROMODOMAIN CONTAINING PROTEIN"/>
    <property type="match status" value="1"/>
</dbReference>
<feature type="compositionally biased region" description="Polar residues" evidence="3">
    <location>
        <begin position="218"/>
        <end position="236"/>
    </location>
</feature>